<dbReference type="PANTHER" id="PTHR46586:SF3">
    <property type="entry name" value="ANKYRIN REPEAT-CONTAINING PROTEIN"/>
    <property type="match status" value="1"/>
</dbReference>
<sequence length="527" mass="59027">MEEATGVTFGQTVPGIVQLTSSVSALLTQEHPEQPPPSSSTTLPTLPIMPVSFPYELVDKIVRVAVALRRHFVLRKHILNGKLRRAIQREFFAGVCPGWKLTSPRWNYFGKHVRRRGESYEGDDEIDMDLWEEEMRLNCDLRRFPPDPVAIGQIRWVAFRFLVDAGFSTKGHENMATAYAIDEAVATGRVPLVRLLHAQGLPNPSKSAIVEAIAMELGDFAAGRGKFEVVEFLHKTRRRNLFYTSPWTSPHANRSKLSDSFTSLARRAAPGTRWISPQQMGSSTLCAFSTSTAGWAALPSRRMKPQEVGTLLSSDTFTSIARRVAPPRPWMPPSRLGPCLKSRAKVSPKDVAMFSHEARSEGCTTRAMDSTIRLGHFHIVDFLHKNRHEGCSSKGIDDACISWAMSIAPKPWQRKASPDAGQKECELALFLLRNRPERCTVVAAQDACEGGCVELLRILLDTHPELCYRNLLKMAFKKCNVEILRVLYEAGKRFTEEEVEPPLDPDSLLRKCVKLQHTCAKCTGSHR</sequence>
<keyword evidence="2" id="KW-1185">Reference proteome</keyword>
<proteinExistence type="predicted"/>
<gene>
    <name evidence="1" type="ORF">BDK51DRAFT_49812</name>
</gene>
<dbReference type="EMBL" id="KZ995083">
    <property type="protein sequence ID" value="RKO91404.1"/>
    <property type="molecule type" value="Genomic_DNA"/>
</dbReference>
<evidence type="ECO:0000313" key="2">
    <source>
        <dbReference type="Proteomes" id="UP000269721"/>
    </source>
</evidence>
<dbReference type="Proteomes" id="UP000269721">
    <property type="component" value="Unassembled WGS sequence"/>
</dbReference>
<accession>A0A4P9WFK0</accession>
<dbReference type="AlphaFoldDB" id="A0A4P9WFK0"/>
<dbReference type="InterPro" id="IPR052050">
    <property type="entry name" value="SecEffector_AnkRepeat"/>
</dbReference>
<dbReference type="OrthoDB" id="194358at2759"/>
<evidence type="ECO:0008006" key="3">
    <source>
        <dbReference type="Google" id="ProtNLM"/>
    </source>
</evidence>
<dbReference type="PANTHER" id="PTHR46586">
    <property type="entry name" value="ANKYRIN REPEAT-CONTAINING PROTEIN"/>
    <property type="match status" value="1"/>
</dbReference>
<reference evidence="2" key="1">
    <citation type="journal article" date="2018" name="Nat. Microbiol.">
        <title>Leveraging single-cell genomics to expand the fungal tree of life.</title>
        <authorList>
            <person name="Ahrendt S.R."/>
            <person name="Quandt C.A."/>
            <person name="Ciobanu D."/>
            <person name="Clum A."/>
            <person name="Salamov A."/>
            <person name="Andreopoulos B."/>
            <person name="Cheng J.F."/>
            <person name="Woyke T."/>
            <person name="Pelin A."/>
            <person name="Henrissat B."/>
            <person name="Reynolds N.K."/>
            <person name="Benny G.L."/>
            <person name="Smith M.E."/>
            <person name="James T.Y."/>
            <person name="Grigoriev I.V."/>
        </authorList>
    </citation>
    <scope>NUCLEOTIDE SEQUENCE [LARGE SCALE GENOMIC DNA]</scope>
</reference>
<evidence type="ECO:0000313" key="1">
    <source>
        <dbReference type="EMBL" id="RKO91404.1"/>
    </source>
</evidence>
<name>A0A4P9WFK0_9FUNG</name>
<organism evidence="1 2">
    <name type="scientific">Blyttiomyces helicus</name>
    <dbReference type="NCBI Taxonomy" id="388810"/>
    <lineage>
        <taxon>Eukaryota</taxon>
        <taxon>Fungi</taxon>
        <taxon>Fungi incertae sedis</taxon>
        <taxon>Chytridiomycota</taxon>
        <taxon>Chytridiomycota incertae sedis</taxon>
        <taxon>Chytridiomycetes</taxon>
        <taxon>Chytridiomycetes incertae sedis</taxon>
        <taxon>Blyttiomyces</taxon>
    </lineage>
</organism>
<protein>
    <recommendedName>
        <fullName evidence="3">Ankyrin repeat-containing domain protein</fullName>
    </recommendedName>
</protein>